<evidence type="ECO:0000256" key="1">
    <source>
        <dbReference type="SAM" id="MobiDB-lite"/>
    </source>
</evidence>
<reference evidence="4 5" key="1">
    <citation type="submission" date="2025-04" db="UniProtKB">
        <authorList>
            <consortium name="RefSeq"/>
        </authorList>
    </citation>
    <scope>IDENTIFICATION</scope>
</reference>
<organism evidence="3 4">
    <name type="scientific">Trichechus manatus latirostris</name>
    <name type="common">Florida manatee</name>
    <dbReference type="NCBI Taxonomy" id="127582"/>
    <lineage>
        <taxon>Eukaryota</taxon>
        <taxon>Metazoa</taxon>
        <taxon>Chordata</taxon>
        <taxon>Craniata</taxon>
        <taxon>Vertebrata</taxon>
        <taxon>Euteleostomi</taxon>
        <taxon>Mammalia</taxon>
        <taxon>Eutheria</taxon>
        <taxon>Afrotheria</taxon>
        <taxon>Sirenia</taxon>
        <taxon>Trichechidae</taxon>
        <taxon>Trichechus</taxon>
    </lineage>
</organism>
<accession>A0A2Y9RGG2</accession>
<keyword evidence="2" id="KW-1133">Transmembrane helix</keyword>
<name>A0A2Y9RGG2_TRIMA</name>
<dbReference type="Proteomes" id="UP000248480">
    <property type="component" value="Unplaced"/>
</dbReference>
<proteinExistence type="predicted"/>
<evidence type="ECO:0000256" key="2">
    <source>
        <dbReference type="SAM" id="Phobius"/>
    </source>
</evidence>
<dbReference type="PANTHER" id="PTHR15646">
    <property type="entry name" value="LINKER FOR ACTIVATION OF T-CELLS FAMILY MEMBER 2"/>
    <property type="match status" value="1"/>
</dbReference>
<dbReference type="GO" id="GO:0005886">
    <property type="term" value="C:plasma membrane"/>
    <property type="evidence" value="ECO:0007669"/>
    <property type="project" value="TreeGrafter"/>
</dbReference>
<protein>
    <submittedName>
        <fullName evidence="4 5">Linker for activation of T-cells family member 2 isoform X2</fullName>
    </submittedName>
</protein>
<dbReference type="RefSeq" id="XP_023591054.1">
    <property type="nucleotide sequence ID" value="XM_023735286.1"/>
</dbReference>
<dbReference type="GeneID" id="111821328"/>
<dbReference type="Pfam" id="PF15703">
    <property type="entry name" value="LAT2"/>
    <property type="match status" value="1"/>
</dbReference>
<feature type="compositionally biased region" description="Polar residues" evidence="1">
    <location>
        <begin position="178"/>
        <end position="200"/>
    </location>
</feature>
<keyword evidence="3" id="KW-1185">Reference proteome</keyword>
<dbReference type="RefSeq" id="XP_023591055.1">
    <property type="nucleotide sequence ID" value="XM_023735287.1"/>
</dbReference>
<dbReference type="PANTHER" id="PTHR15646:SF5">
    <property type="entry name" value="LINKER FOR ACTIVATION OF T-CELLS FAMILY MEMBER 2"/>
    <property type="match status" value="1"/>
</dbReference>
<feature type="region of interest" description="Disordered" evidence="1">
    <location>
        <begin position="146"/>
        <end position="212"/>
    </location>
</feature>
<evidence type="ECO:0000313" key="3">
    <source>
        <dbReference type="Proteomes" id="UP000248480"/>
    </source>
</evidence>
<keyword evidence="2" id="KW-0812">Transmembrane</keyword>
<evidence type="ECO:0000313" key="4">
    <source>
        <dbReference type="RefSeq" id="XP_023591054.1"/>
    </source>
</evidence>
<gene>
    <name evidence="4 5" type="primary">LAT2</name>
</gene>
<dbReference type="InterPro" id="IPR031428">
    <property type="entry name" value="LAT2"/>
</dbReference>
<sequence>MIQWLTGSPSPSLLPISVSGIGVSSGRCLGSGWGGRSEEPRLSGGLLGADMTTEPELLWTGVALLLLLGAAAGLCVRCSRPGAKKSEKIYEQRSLQENQQSFAVARTYSLIRQAWADPLVDAAPDTAQTRKDKLLQFSPSVEGSATPRYQNFSKETPLPWTITTGGSSGSPWKMRTTPVPTRTCSSAGQEPPSQMTTPRTTRIRHPSNSGGSPGGLWSLSWVKHLLPWQEAPTRTTVSQTM</sequence>
<keyword evidence="2" id="KW-0472">Membrane</keyword>
<dbReference type="GO" id="GO:0050853">
    <property type="term" value="P:B cell receptor signaling pathway"/>
    <property type="evidence" value="ECO:0007669"/>
    <property type="project" value="TreeGrafter"/>
</dbReference>
<dbReference type="GO" id="GO:0019722">
    <property type="term" value="P:calcium-mediated signaling"/>
    <property type="evidence" value="ECO:0007669"/>
    <property type="project" value="TreeGrafter"/>
</dbReference>
<dbReference type="CTD" id="7462"/>
<feature type="transmembrane region" description="Helical" evidence="2">
    <location>
        <begin position="57"/>
        <end position="76"/>
    </location>
</feature>
<dbReference type="AlphaFoldDB" id="A0A2Y9RGG2"/>
<dbReference type="GO" id="GO:0042113">
    <property type="term" value="P:B cell activation"/>
    <property type="evidence" value="ECO:0007669"/>
    <property type="project" value="InterPro"/>
</dbReference>
<evidence type="ECO:0000313" key="5">
    <source>
        <dbReference type="RefSeq" id="XP_023591055.1"/>
    </source>
</evidence>